<comment type="caution">
    <text evidence="13">The sequence shown here is derived from an EMBL/GenBank/DDBJ whole genome shotgun (WGS) entry which is preliminary data.</text>
</comment>
<evidence type="ECO:0000313" key="14">
    <source>
        <dbReference type="Proteomes" id="UP001500879"/>
    </source>
</evidence>
<keyword evidence="9" id="KW-0676">Redox-active center</keyword>
<evidence type="ECO:0000256" key="5">
    <source>
        <dbReference type="ARBA" id="ARBA00022989"/>
    </source>
</evidence>
<dbReference type="InterPro" id="IPR012932">
    <property type="entry name" value="VKOR"/>
</dbReference>
<evidence type="ECO:0000256" key="11">
    <source>
        <dbReference type="SAM" id="Phobius"/>
    </source>
</evidence>
<feature type="domain" description="Vitamin K epoxide reductase" evidence="12">
    <location>
        <begin position="31"/>
        <end position="172"/>
    </location>
</feature>
<feature type="transmembrane region" description="Helical" evidence="11">
    <location>
        <begin position="91"/>
        <end position="113"/>
    </location>
</feature>
<evidence type="ECO:0000256" key="4">
    <source>
        <dbReference type="ARBA" id="ARBA00022719"/>
    </source>
</evidence>
<evidence type="ECO:0000256" key="6">
    <source>
        <dbReference type="ARBA" id="ARBA00023002"/>
    </source>
</evidence>
<feature type="transmembrane region" description="Helical" evidence="11">
    <location>
        <begin position="33"/>
        <end position="54"/>
    </location>
</feature>
<dbReference type="Pfam" id="PF07884">
    <property type="entry name" value="VKOR"/>
    <property type="match status" value="1"/>
</dbReference>
<dbReference type="CDD" id="cd12922">
    <property type="entry name" value="VKOR_5"/>
    <property type="match status" value="1"/>
</dbReference>
<keyword evidence="3 11" id="KW-0812">Transmembrane</keyword>
<sequence>MSHPAVDPARTEDTPRGGARSRAAGGPLGAGRALAWALVVTGALGVLASFVITVDRFRLLEDPGFRPSCSVNSVLSCTDVMSSPQASVFGFANPLLGLAGYAGVVFIGSGLLAGARYRRWYWIGLNLGTLLGSAFCMWLMAQALYSIGALCLWCVLTWVATIAMFWCTTLHNLRHGVVPAPRRLVAALLEFPWVVPVVWYFVVVLLIATRFRAFWQSLL</sequence>
<feature type="transmembrane region" description="Helical" evidence="11">
    <location>
        <begin position="188"/>
        <end position="209"/>
    </location>
</feature>
<keyword evidence="4" id="KW-0874">Quinone</keyword>
<keyword evidence="5 11" id="KW-1133">Transmembrane helix</keyword>
<keyword evidence="14" id="KW-1185">Reference proteome</keyword>
<evidence type="ECO:0000256" key="8">
    <source>
        <dbReference type="ARBA" id="ARBA00023157"/>
    </source>
</evidence>
<dbReference type="RefSeq" id="WP_344022973.1">
    <property type="nucleotide sequence ID" value="NZ_BAAABX010000023.1"/>
</dbReference>
<dbReference type="Proteomes" id="UP001500879">
    <property type="component" value="Unassembled WGS sequence"/>
</dbReference>
<dbReference type="EMBL" id="BAAABX010000023">
    <property type="protein sequence ID" value="GAA0402028.1"/>
    <property type="molecule type" value="Genomic_DNA"/>
</dbReference>
<keyword evidence="8" id="KW-1015">Disulfide bond</keyword>
<dbReference type="SMART" id="SM00756">
    <property type="entry name" value="VKc"/>
    <property type="match status" value="1"/>
</dbReference>
<accession>A0ABN0YN60</accession>
<evidence type="ECO:0000256" key="3">
    <source>
        <dbReference type="ARBA" id="ARBA00022692"/>
    </source>
</evidence>
<feature type="transmembrane region" description="Helical" evidence="11">
    <location>
        <begin position="147"/>
        <end position="167"/>
    </location>
</feature>
<gene>
    <name evidence="13" type="ORF">GCM10010357_23900</name>
</gene>
<evidence type="ECO:0000259" key="12">
    <source>
        <dbReference type="SMART" id="SM00756"/>
    </source>
</evidence>
<evidence type="ECO:0000256" key="7">
    <source>
        <dbReference type="ARBA" id="ARBA00023136"/>
    </source>
</evidence>
<protein>
    <submittedName>
        <fullName evidence="13">Vitamin K epoxide reductase family protein</fullName>
    </submittedName>
</protein>
<organism evidence="13 14">
    <name type="scientific">Streptomyces luteireticuli</name>
    <dbReference type="NCBI Taxonomy" id="173858"/>
    <lineage>
        <taxon>Bacteria</taxon>
        <taxon>Bacillati</taxon>
        <taxon>Actinomycetota</taxon>
        <taxon>Actinomycetes</taxon>
        <taxon>Kitasatosporales</taxon>
        <taxon>Streptomycetaceae</taxon>
        <taxon>Streptomyces</taxon>
    </lineage>
</organism>
<evidence type="ECO:0000256" key="1">
    <source>
        <dbReference type="ARBA" id="ARBA00004141"/>
    </source>
</evidence>
<keyword evidence="7 11" id="KW-0472">Membrane</keyword>
<comment type="subcellular location">
    <subcellularLocation>
        <location evidence="1">Membrane</location>
        <topology evidence="1">Multi-pass membrane protein</topology>
    </subcellularLocation>
</comment>
<reference evidence="13 14" key="1">
    <citation type="journal article" date="2019" name="Int. J. Syst. Evol. Microbiol.">
        <title>The Global Catalogue of Microorganisms (GCM) 10K type strain sequencing project: providing services to taxonomists for standard genome sequencing and annotation.</title>
        <authorList>
            <consortium name="The Broad Institute Genomics Platform"/>
            <consortium name="The Broad Institute Genome Sequencing Center for Infectious Disease"/>
            <person name="Wu L."/>
            <person name="Ma J."/>
        </authorList>
    </citation>
    <scope>NUCLEOTIDE SEQUENCE [LARGE SCALE GENOMIC DNA]</scope>
    <source>
        <strain evidence="13 14">JCM 4788</strain>
    </source>
</reference>
<proteinExistence type="inferred from homology"/>
<evidence type="ECO:0000256" key="2">
    <source>
        <dbReference type="ARBA" id="ARBA00006214"/>
    </source>
</evidence>
<comment type="similarity">
    <text evidence="2">Belongs to the VKOR family.</text>
</comment>
<dbReference type="InterPro" id="IPR041714">
    <property type="entry name" value="VKOR_Actinobacteria"/>
</dbReference>
<feature type="transmembrane region" description="Helical" evidence="11">
    <location>
        <begin position="120"/>
        <end position="141"/>
    </location>
</feature>
<dbReference type="InterPro" id="IPR038354">
    <property type="entry name" value="VKOR_sf"/>
</dbReference>
<evidence type="ECO:0000313" key="13">
    <source>
        <dbReference type="EMBL" id="GAA0402028.1"/>
    </source>
</evidence>
<feature type="region of interest" description="Disordered" evidence="10">
    <location>
        <begin position="1"/>
        <end position="24"/>
    </location>
</feature>
<name>A0ABN0YN60_9ACTN</name>
<keyword evidence="6" id="KW-0560">Oxidoreductase</keyword>
<dbReference type="Gene3D" id="1.20.1440.130">
    <property type="entry name" value="VKOR domain"/>
    <property type="match status" value="1"/>
</dbReference>
<evidence type="ECO:0000256" key="9">
    <source>
        <dbReference type="ARBA" id="ARBA00023284"/>
    </source>
</evidence>
<evidence type="ECO:0000256" key="10">
    <source>
        <dbReference type="SAM" id="MobiDB-lite"/>
    </source>
</evidence>